<dbReference type="PANTHER" id="PTHR21576">
    <property type="entry name" value="UNCHARACTERIZED NODULIN-LIKE PROTEIN"/>
    <property type="match status" value="1"/>
</dbReference>
<comment type="subcellular location">
    <subcellularLocation>
        <location evidence="1">Vacuole membrane</location>
        <topology evidence="1">Multi-pass membrane protein</topology>
    </subcellularLocation>
</comment>
<evidence type="ECO:0000256" key="1">
    <source>
        <dbReference type="ARBA" id="ARBA00004128"/>
    </source>
</evidence>
<reference evidence="10 11" key="1">
    <citation type="submission" date="2020-12" db="EMBL/GenBank/DDBJ databases">
        <title>Effect of drift, selection, and recombination on the evolution of hybrid genomes in Candida yeast pathogens.</title>
        <authorList>
            <person name="Mixao V."/>
            <person name="Ksiezopolska E."/>
            <person name="Saus E."/>
            <person name="Boekhout T."/>
            <person name="Gacser A."/>
            <person name="Gabaldon T."/>
        </authorList>
    </citation>
    <scope>NUCLEOTIDE SEQUENCE [LARGE SCALE GENOMIC DNA]</scope>
    <source>
        <strain evidence="10 11">BP57</strain>
    </source>
</reference>
<evidence type="ECO:0000256" key="5">
    <source>
        <dbReference type="ARBA" id="ARBA00022692"/>
    </source>
</evidence>
<feature type="transmembrane region" description="Helical" evidence="9">
    <location>
        <begin position="426"/>
        <end position="448"/>
    </location>
</feature>
<evidence type="ECO:0000313" key="11">
    <source>
        <dbReference type="Proteomes" id="UP000669133"/>
    </source>
</evidence>
<keyword evidence="5 9" id="KW-0812">Transmembrane</keyword>
<dbReference type="AlphaFoldDB" id="A0A8H7ZK11"/>
<keyword evidence="4" id="KW-0926">Vacuole</keyword>
<evidence type="ECO:0000256" key="9">
    <source>
        <dbReference type="SAM" id="Phobius"/>
    </source>
</evidence>
<dbReference type="GO" id="GO:0022857">
    <property type="term" value="F:transmembrane transporter activity"/>
    <property type="evidence" value="ECO:0007669"/>
    <property type="project" value="InterPro"/>
</dbReference>
<sequence length="458" mass="50155">MRWVQNVSYSIKSYLSQHISAANLRVAAFAVALFSCLVSGSILLFTLFGPSFHSVIGLSYLEINWIASLSAGGMYLCLPALGYLSDCYGPSILSFLSVWFFVPSYAFNSYLVSTGCNKLALYCCTFCFIGLATSSLYFSSLLTCAKIFPKHKGLAISLPVTCYGLSALIGSQLLKLDYFRMIYKLDGGDMLDLVKVFRFFAWLYAIVGVLSFISSSIVLVEQDVIFDLDETDVDDASTPLLHDDLTPQRSVRSIDPPNHKKRFITFLKDVSSWVLLISLIMNIGPMESYQNNLSSIVAILQPVKSESNLSDKVSVLATSSTIARLVFGGLSDLFETKGYSSVPLLLTSVVCGIGGQWFNNVVLNGVSYGGMFTIYPTLVASVWGIDIMGSTWGSFMVAPAMGSIMFSLFYGKVADAGQNGNGVERLHIYFAATSFSLLVSCILILSAYRIWRKRGQSC</sequence>
<evidence type="ECO:0000256" key="3">
    <source>
        <dbReference type="ARBA" id="ARBA00022448"/>
    </source>
</evidence>
<evidence type="ECO:0000256" key="7">
    <source>
        <dbReference type="ARBA" id="ARBA00023136"/>
    </source>
</evidence>
<evidence type="ECO:0000256" key="2">
    <source>
        <dbReference type="ARBA" id="ARBA00008335"/>
    </source>
</evidence>
<feature type="transmembrane region" description="Helical" evidence="9">
    <location>
        <begin position="21"/>
        <end position="45"/>
    </location>
</feature>
<feature type="transmembrane region" description="Helical" evidence="9">
    <location>
        <begin position="154"/>
        <end position="174"/>
    </location>
</feature>
<keyword evidence="11" id="KW-1185">Reference proteome</keyword>
<keyword evidence="6 9" id="KW-1133">Transmembrane helix</keyword>
<organism evidence="10 11">
    <name type="scientific">Candida metapsilosis</name>
    <dbReference type="NCBI Taxonomy" id="273372"/>
    <lineage>
        <taxon>Eukaryota</taxon>
        <taxon>Fungi</taxon>
        <taxon>Dikarya</taxon>
        <taxon>Ascomycota</taxon>
        <taxon>Saccharomycotina</taxon>
        <taxon>Pichiomycetes</taxon>
        <taxon>Debaryomycetaceae</taxon>
        <taxon>Candida/Lodderomyces clade</taxon>
        <taxon>Candida</taxon>
    </lineage>
</organism>
<protein>
    <recommendedName>
        <fullName evidence="8">Probable transporter MCH1</fullName>
    </recommendedName>
</protein>
<feature type="transmembrane region" description="Helical" evidence="9">
    <location>
        <begin position="92"/>
        <end position="113"/>
    </location>
</feature>
<dbReference type="SUPFAM" id="SSF103473">
    <property type="entry name" value="MFS general substrate transporter"/>
    <property type="match status" value="1"/>
</dbReference>
<dbReference type="GO" id="GO:0000329">
    <property type="term" value="C:fungal-type vacuole membrane"/>
    <property type="evidence" value="ECO:0007669"/>
    <property type="project" value="TreeGrafter"/>
</dbReference>
<feature type="transmembrane region" description="Helical" evidence="9">
    <location>
        <begin position="365"/>
        <end position="385"/>
    </location>
</feature>
<comment type="similarity">
    <text evidence="2">Belongs to the major facilitator superfamily.</text>
</comment>
<dbReference type="OrthoDB" id="199930at2759"/>
<evidence type="ECO:0000313" key="10">
    <source>
        <dbReference type="EMBL" id="KAG5422274.1"/>
    </source>
</evidence>
<dbReference type="Pfam" id="PF07690">
    <property type="entry name" value="MFS_1"/>
    <property type="match status" value="1"/>
</dbReference>
<proteinExistence type="inferred from homology"/>
<gene>
    <name evidence="10" type="ORF">I9W82_001369</name>
</gene>
<keyword evidence="3" id="KW-0813">Transport</keyword>
<dbReference type="Gene3D" id="1.20.1250.20">
    <property type="entry name" value="MFS general substrate transporter like domains"/>
    <property type="match status" value="1"/>
</dbReference>
<comment type="caution">
    <text evidence="10">The sequence shown here is derived from an EMBL/GenBank/DDBJ whole genome shotgun (WGS) entry which is preliminary data.</text>
</comment>
<accession>A0A8H7ZK11</accession>
<feature type="transmembrane region" description="Helical" evidence="9">
    <location>
        <begin position="119"/>
        <end position="142"/>
    </location>
</feature>
<dbReference type="InterPro" id="IPR036259">
    <property type="entry name" value="MFS_trans_sf"/>
</dbReference>
<keyword evidence="7 9" id="KW-0472">Membrane</keyword>
<dbReference type="GeneID" id="93649998"/>
<dbReference type="InterPro" id="IPR011701">
    <property type="entry name" value="MFS"/>
</dbReference>
<dbReference type="Proteomes" id="UP000669133">
    <property type="component" value="Unassembled WGS sequence"/>
</dbReference>
<evidence type="ECO:0000256" key="6">
    <source>
        <dbReference type="ARBA" id="ARBA00022989"/>
    </source>
</evidence>
<evidence type="ECO:0000256" key="8">
    <source>
        <dbReference type="ARBA" id="ARBA00039330"/>
    </source>
</evidence>
<feature type="transmembrane region" description="Helical" evidence="9">
    <location>
        <begin position="392"/>
        <end position="411"/>
    </location>
</feature>
<feature type="transmembrane region" description="Helical" evidence="9">
    <location>
        <begin position="199"/>
        <end position="220"/>
    </location>
</feature>
<evidence type="ECO:0000256" key="4">
    <source>
        <dbReference type="ARBA" id="ARBA00022554"/>
    </source>
</evidence>
<dbReference type="RefSeq" id="XP_067551390.1">
    <property type="nucleotide sequence ID" value="XM_067690106.1"/>
</dbReference>
<feature type="transmembrane region" description="Helical" evidence="9">
    <location>
        <begin position="65"/>
        <end position="85"/>
    </location>
</feature>
<dbReference type="EMBL" id="JAEOAQ010000001">
    <property type="protein sequence ID" value="KAG5422274.1"/>
    <property type="molecule type" value="Genomic_DNA"/>
</dbReference>
<feature type="transmembrane region" description="Helical" evidence="9">
    <location>
        <begin position="342"/>
        <end position="359"/>
    </location>
</feature>
<dbReference type="PANTHER" id="PTHR21576:SF45">
    <property type="entry name" value="TRANSPORTER MCH1-RELATED"/>
    <property type="match status" value="1"/>
</dbReference>
<name>A0A8H7ZK11_9ASCO</name>